<dbReference type="InterPro" id="IPR018188">
    <property type="entry name" value="RNase_T2_His_AS_1"/>
</dbReference>
<reference evidence="4" key="1">
    <citation type="submission" date="2022-05" db="EMBL/GenBank/DDBJ databases">
        <title>Sphingomonas sp. strain RMG20 Genome sequencing and assembly.</title>
        <authorList>
            <person name="Kim I."/>
        </authorList>
    </citation>
    <scope>NUCLEOTIDE SEQUENCE</scope>
    <source>
        <strain evidence="4">RMG20</strain>
    </source>
</reference>
<dbReference type="PANTHER" id="PTHR11240:SF22">
    <property type="entry name" value="RIBONUCLEASE T2"/>
    <property type="match status" value="1"/>
</dbReference>
<dbReference type="InterPro" id="IPR001568">
    <property type="entry name" value="RNase_T2-like"/>
</dbReference>
<evidence type="ECO:0000256" key="3">
    <source>
        <dbReference type="SAM" id="SignalP"/>
    </source>
</evidence>
<accession>A0ABY4TRL5</accession>
<dbReference type="RefSeq" id="WP_250748194.1">
    <property type="nucleotide sequence ID" value="NZ_CP098401.1"/>
</dbReference>
<dbReference type="InterPro" id="IPR036430">
    <property type="entry name" value="RNase_T2-like_sf"/>
</dbReference>
<dbReference type="PROSITE" id="PS00531">
    <property type="entry name" value="RNASE_T2_2"/>
    <property type="match status" value="1"/>
</dbReference>
<keyword evidence="5" id="KW-1185">Reference proteome</keyword>
<dbReference type="PANTHER" id="PTHR11240">
    <property type="entry name" value="RIBONUCLEASE T2"/>
    <property type="match status" value="1"/>
</dbReference>
<dbReference type="SUPFAM" id="SSF55895">
    <property type="entry name" value="Ribonuclease Rh-like"/>
    <property type="match status" value="1"/>
</dbReference>
<comment type="similarity">
    <text evidence="1 2">Belongs to the RNase T2 family.</text>
</comment>
<name>A0ABY4TRL5_9SPHN</name>
<feature type="signal peptide" evidence="3">
    <location>
        <begin position="1"/>
        <end position="21"/>
    </location>
</feature>
<evidence type="ECO:0000313" key="5">
    <source>
        <dbReference type="Proteomes" id="UP001055580"/>
    </source>
</evidence>
<feature type="chain" id="PRO_5046918807" evidence="3">
    <location>
        <begin position="22"/>
        <end position="238"/>
    </location>
</feature>
<dbReference type="Pfam" id="PF00445">
    <property type="entry name" value="Ribonuclease_T2"/>
    <property type="match status" value="1"/>
</dbReference>
<protein>
    <submittedName>
        <fullName evidence="4">Ribonuclease T</fullName>
    </submittedName>
</protein>
<evidence type="ECO:0000256" key="1">
    <source>
        <dbReference type="ARBA" id="ARBA00007469"/>
    </source>
</evidence>
<sequence>MTPARIVLALAALTAPAVASAQAYKCAIPDRIATPRPDGPTPREPRRVLPIGGYTLAITWAPQYCRSNADRDASAFQCGGGNRFGFTLHGLWPDGRGKQWPQYCSTAAILPREVVQANLCATPSPQLLQHEYAKHGTCMAVPPADYFRRSTALYARLRYPDMDALSRRPGLTVGQFATAFARTNRGIAPDMLRVTANRGGWLDEVWLCLDTRMAYARCPSHQGGLAPSKRLKIWRGAR</sequence>
<keyword evidence="3" id="KW-0732">Signal</keyword>
<dbReference type="EMBL" id="CP098401">
    <property type="protein sequence ID" value="URW74386.1"/>
    <property type="molecule type" value="Genomic_DNA"/>
</dbReference>
<evidence type="ECO:0000256" key="2">
    <source>
        <dbReference type="RuleBase" id="RU004328"/>
    </source>
</evidence>
<proteinExistence type="inferred from homology"/>
<dbReference type="InterPro" id="IPR033130">
    <property type="entry name" value="RNase_T2_His_AS_2"/>
</dbReference>
<dbReference type="Gene3D" id="3.90.730.10">
    <property type="entry name" value="Ribonuclease T2-like"/>
    <property type="match status" value="1"/>
</dbReference>
<evidence type="ECO:0000313" key="4">
    <source>
        <dbReference type="EMBL" id="URW74386.1"/>
    </source>
</evidence>
<dbReference type="Proteomes" id="UP001055580">
    <property type="component" value="Chromosome"/>
</dbReference>
<organism evidence="4 5">
    <name type="scientific">Sphingomonas donggukensis</name>
    <dbReference type="NCBI Taxonomy" id="2949093"/>
    <lineage>
        <taxon>Bacteria</taxon>
        <taxon>Pseudomonadati</taxon>
        <taxon>Pseudomonadota</taxon>
        <taxon>Alphaproteobacteria</taxon>
        <taxon>Sphingomonadales</taxon>
        <taxon>Sphingomonadaceae</taxon>
        <taxon>Sphingomonas</taxon>
    </lineage>
</organism>
<dbReference type="PROSITE" id="PS00530">
    <property type="entry name" value="RNASE_T2_1"/>
    <property type="match status" value="1"/>
</dbReference>
<gene>
    <name evidence="4" type="ORF">M9980_07225</name>
</gene>